<gene>
    <name evidence="6" type="ORF">EDC14_100126</name>
</gene>
<evidence type="ECO:0000313" key="6">
    <source>
        <dbReference type="EMBL" id="TCL76746.1"/>
    </source>
</evidence>
<dbReference type="PANTHER" id="PTHR46847">
    <property type="entry name" value="D-ALLOSE-BINDING PERIPLASMIC PROTEIN-RELATED"/>
    <property type="match status" value="1"/>
</dbReference>
<evidence type="ECO:0000256" key="4">
    <source>
        <dbReference type="SAM" id="SignalP"/>
    </source>
</evidence>
<dbReference type="Pfam" id="PF13407">
    <property type="entry name" value="Peripla_BP_4"/>
    <property type="match status" value="1"/>
</dbReference>
<evidence type="ECO:0000256" key="1">
    <source>
        <dbReference type="ARBA" id="ARBA00004196"/>
    </source>
</evidence>
<evidence type="ECO:0000256" key="2">
    <source>
        <dbReference type="ARBA" id="ARBA00007639"/>
    </source>
</evidence>
<dbReference type="SUPFAM" id="SSF53822">
    <property type="entry name" value="Periplasmic binding protein-like I"/>
    <property type="match status" value="1"/>
</dbReference>
<dbReference type="RefSeq" id="WP_165907668.1">
    <property type="nucleotide sequence ID" value="NZ_SLUN01000001.1"/>
</dbReference>
<dbReference type="GO" id="GO:0030246">
    <property type="term" value="F:carbohydrate binding"/>
    <property type="evidence" value="ECO:0007669"/>
    <property type="project" value="UniProtKB-ARBA"/>
</dbReference>
<comment type="caution">
    <text evidence="6">The sequence shown here is derived from an EMBL/GenBank/DDBJ whole genome shotgun (WGS) entry which is preliminary data.</text>
</comment>
<organism evidence="6 7">
    <name type="scientific">Hydrogenispora ethanolica</name>
    <dbReference type="NCBI Taxonomy" id="1082276"/>
    <lineage>
        <taxon>Bacteria</taxon>
        <taxon>Bacillati</taxon>
        <taxon>Bacillota</taxon>
        <taxon>Hydrogenispora</taxon>
    </lineage>
</organism>
<evidence type="ECO:0000259" key="5">
    <source>
        <dbReference type="Pfam" id="PF13407"/>
    </source>
</evidence>
<dbReference type="EMBL" id="SLUN01000001">
    <property type="protein sequence ID" value="TCL76746.1"/>
    <property type="molecule type" value="Genomic_DNA"/>
</dbReference>
<keyword evidence="3 4" id="KW-0732">Signal</keyword>
<protein>
    <submittedName>
        <fullName evidence="6">Ribose transport system substrate-binding protein</fullName>
    </submittedName>
</protein>
<comment type="subcellular location">
    <subcellularLocation>
        <location evidence="1">Cell envelope</location>
    </subcellularLocation>
</comment>
<feature type="domain" description="Periplasmic binding protein" evidence="5">
    <location>
        <begin position="50"/>
        <end position="304"/>
    </location>
</feature>
<evidence type="ECO:0000256" key="3">
    <source>
        <dbReference type="ARBA" id="ARBA00022729"/>
    </source>
</evidence>
<proteinExistence type="inferred from homology"/>
<dbReference type="PANTHER" id="PTHR46847:SF1">
    <property type="entry name" value="D-ALLOSE-BINDING PERIPLASMIC PROTEIN-RELATED"/>
    <property type="match status" value="1"/>
</dbReference>
<sequence length="341" mass="36665">MKKLKWLLAGALILGLAIPYGYAAEKVTYPISGLGLQVKTKVKAKKKYVIACVVKNSTNPYMVKQLEGLKKAGKDMGFEPVVLAPAKQDSIEEQVRIIEDLLQRGIDALVVHPSDSNGIVPAVEKAVAKNVPVVTIGTPANSDKPLFRTGVDYTETGAVIGEWIAGKLKGKGNVIVLEGPPQAQNARERNAGISESLAKYPGIKILASQPANFQRLMGMQVMENLLQKYNKVDAVIAANDESALGAVMAIKAAGRSEDGILVAGFDGNEDASWAIKKGQMAVSYNTDPISSAYCAAAYLVQYLNDGSKPPAKFLPYPSALNKPLITKDNIDSYISKFAWWK</sequence>
<comment type="similarity">
    <text evidence="2">Belongs to the bacterial solute-binding protein 2 family.</text>
</comment>
<reference evidence="6 7" key="1">
    <citation type="submission" date="2019-03" db="EMBL/GenBank/DDBJ databases">
        <title>Genomic Encyclopedia of Type Strains, Phase IV (KMG-IV): sequencing the most valuable type-strain genomes for metagenomic binning, comparative biology and taxonomic classification.</title>
        <authorList>
            <person name="Goeker M."/>
        </authorList>
    </citation>
    <scope>NUCLEOTIDE SEQUENCE [LARGE SCALE GENOMIC DNA]</scope>
    <source>
        <strain evidence="6 7">LX-B</strain>
    </source>
</reference>
<evidence type="ECO:0000313" key="7">
    <source>
        <dbReference type="Proteomes" id="UP000295008"/>
    </source>
</evidence>
<dbReference type="GO" id="GO:0030313">
    <property type="term" value="C:cell envelope"/>
    <property type="evidence" value="ECO:0007669"/>
    <property type="project" value="UniProtKB-SubCell"/>
</dbReference>
<keyword evidence="7" id="KW-1185">Reference proteome</keyword>
<feature type="chain" id="PRO_5039181851" evidence="4">
    <location>
        <begin position="24"/>
        <end position="341"/>
    </location>
</feature>
<dbReference type="InterPro" id="IPR028082">
    <property type="entry name" value="Peripla_BP_I"/>
</dbReference>
<dbReference type="CDD" id="cd01536">
    <property type="entry name" value="PBP1_ABC_sugar_binding-like"/>
    <property type="match status" value="1"/>
</dbReference>
<dbReference type="AlphaFoldDB" id="A0A4R1SB31"/>
<dbReference type="Proteomes" id="UP000295008">
    <property type="component" value="Unassembled WGS sequence"/>
</dbReference>
<dbReference type="InterPro" id="IPR025997">
    <property type="entry name" value="SBP_2_dom"/>
</dbReference>
<dbReference type="Gene3D" id="3.40.50.2300">
    <property type="match status" value="2"/>
</dbReference>
<accession>A0A4R1SB31</accession>
<name>A0A4R1SB31_HYDET</name>
<feature type="signal peptide" evidence="4">
    <location>
        <begin position="1"/>
        <end position="23"/>
    </location>
</feature>